<accession>A0A8J7W0H1</accession>
<name>A0A8J7W0H1_9FIRM</name>
<evidence type="ECO:0000313" key="1">
    <source>
        <dbReference type="EMBL" id="MBR0596973.1"/>
    </source>
</evidence>
<dbReference type="EMBL" id="JAGSND010000002">
    <property type="protein sequence ID" value="MBR0596973.1"/>
    <property type="molecule type" value="Genomic_DNA"/>
</dbReference>
<dbReference type="Proteomes" id="UP000675664">
    <property type="component" value="Unassembled WGS sequence"/>
</dbReference>
<proteinExistence type="predicted"/>
<comment type="caution">
    <text evidence="1">The sequence shown here is derived from an EMBL/GenBank/DDBJ whole genome shotgun (WGS) entry which is preliminary data.</text>
</comment>
<keyword evidence="2" id="KW-1185">Reference proteome</keyword>
<dbReference type="RefSeq" id="WP_227017105.1">
    <property type="nucleotide sequence ID" value="NZ_JAGSND010000002.1"/>
</dbReference>
<dbReference type="AlphaFoldDB" id="A0A8J7W0H1"/>
<reference evidence="1" key="2">
    <citation type="submission" date="2021-04" db="EMBL/GenBank/DDBJ databases">
        <authorList>
            <person name="Liu J."/>
        </authorList>
    </citation>
    <scope>NUCLEOTIDE SEQUENCE</scope>
    <source>
        <strain evidence="1">BAD-6</strain>
    </source>
</reference>
<sequence length="147" mass="16190">MATVIQTIKDKFTGNIIYPRTTTKAITTTDGELIEDKLISTDTKIENIEKTPTILVTANKTLDLSDLNTVQKCLSASVITITIPLNIFPINTEIVIVRDGTGAVTINGITNVTLHSAREKRDIKDQYGAVTLKQIALNDWRIYGSLE</sequence>
<protein>
    <submittedName>
        <fullName evidence="1">Uncharacterized protein</fullName>
    </submittedName>
</protein>
<reference evidence="1" key="1">
    <citation type="submission" date="2021-04" db="EMBL/GenBank/DDBJ databases">
        <title>Sinoanaerobacter chloroacetimidivorans sp. nov., an obligate anaerobic bacterium isolated from anaerobic sludge.</title>
        <authorList>
            <person name="Bao Y."/>
        </authorList>
    </citation>
    <scope>NUCLEOTIDE SEQUENCE</scope>
    <source>
        <strain evidence="1">BAD-6</strain>
    </source>
</reference>
<organism evidence="1 2">
    <name type="scientific">Sinanaerobacter chloroacetimidivorans</name>
    <dbReference type="NCBI Taxonomy" id="2818044"/>
    <lineage>
        <taxon>Bacteria</taxon>
        <taxon>Bacillati</taxon>
        <taxon>Bacillota</taxon>
        <taxon>Clostridia</taxon>
        <taxon>Peptostreptococcales</taxon>
        <taxon>Anaerovoracaceae</taxon>
        <taxon>Sinanaerobacter</taxon>
    </lineage>
</organism>
<gene>
    <name evidence="1" type="ORF">KCX82_03730</name>
</gene>
<evidence type="ECO:0000313" key="2">
    <source>
        <dbReference type="Proteomes" id="UP000675664"/>
    </source>
</evidence>